<feature type="disulfide bond" evidence="15">
    <location>
        <begin position="193"/>
        <end position="202"/>
    </location>
</feature>
<dbReference type="FunFam" id="2.10.25.10:FF:000122">
    <property type="entry name" value="Protein crumbs homolog 2"/>
    <property type="match status" value="1"/>
</dbReference>
<feature type="disulfide bond" evidence="14">
    <location>
        <begin position="555"/>
        <end position="564"/>
    </location>
</feature>
<dbReference type="GO" id="GO:0051093">
    <property type="term" value="P:negative regulation of developmental process"/>
    <property type="evidence" value="ECO:0007669"/>
    <property type="project" value="UniProtKB-ARBA"/>
</dbReference>
<dbReference type="GO" id="GO:0043235">
    <property type="term" value="C:receptor complex"/>
    <property type="evidence" value="ECO:0007669"/>
    <property type="project" value="TreeGrafter"/>
</dbReference>
<dbReference type="OrthoDB" id="283575at2759"/>
<keyword evidence="7 16" id="KW-0732">Signal</keyword>
<dbReference type="PANTHER" id="PTHR45836:SF13">
    <property type="entry name" value="PROTEIN CRUMBS"/>
    <property type="match status" value="1"/>
</dbReference>
<feature type="disulfide bond" evidence="14">
    <location>
        <begin position="608"/>
        <end position="618"/>
    </location>
</feature>
<evidence type="ECO:0000256" key="4">
    <source>
        <dbReference type="ARBA" id="ARBA00022536"/>
    </source>
</evidence>
<dbReference type="GO" id="GO:0048592">
    <property type="term" value="P:eye morphogenesis"/>
    <property type="evidence" value="ECO:0007669"/>
    <property type="project" value="UniProtKB-ARBA"/>
</dbReference>
<evidence type="ECO:0000256" key="14">
    <source>
        <dbReference type="PROSITE-ProRule" id="PRU00076"/>
    </source>
</evidence>
<dbReference type="GO" id="GO:0009986">
    <property type="term" value="C:cell surface"/>
    <property type="evidence" value="ECO:0007669"/>
    <property type="project" value="TreeGrafter"/>
</dbReference>
<feature type="domain" description="EGF-like" evidence="18">
    <location>
        <begin position="530"/>
        <end position="565"/>
    </location>
</feature>
<comment type="function">
    <text evidence="16">Putative Notch ligand involved in the mediation of Notch signaling.</text>
</comment>
<evidence type="ECO:0000256" key="9">
    <source>
        <dbReference type="ARBA" id="ARBA00022782"/>
    </source>
</evidence>
<dbReference type="KEGG" id="aplc:110988793"/>
<dbReference type="GO" id="GO:0005509">
    <property type="term" value="F:calcium ion binding"/>
    <property type="evidence" value="ECO:0007669"/>
    <property type="project" value="InterPro"/>
</dbReference>
<dbReference type="PANTHER" id="PTHR45836">
    <property type="entry name" value="SLIT HOMOLOG"/>
    <property type="match status" value="1"/>
</dbReference>
<dbReference type="GO" id="GO:0008593">
    <property type="term" value="P:regulation of Notch signaling pathway"/>
    <property type="evidence" value="ECO:0007669"/>
    <property type="project" value="UniProtKB-ARBA"/>
</dbReference>
<gene>
    <name evidence="21" type="primary">LOC110988793</name>
</gene>
<feature type="domain" description="EGF-like" evidence="18">
    <location>
        <begin position="466"/>
        <end position="491"/>
    </location>
</feature>
<dbReference type="GO" id="GO:0007219">
    <property type="term" value="P:Notch signaling pathway"/>
    <property type="evidence" value="ECO:0007669"/>
    <property type="project" value="TreeGrafter"/>
</dbReference>
<feature type="domain" description="DSL" evidence="19">
    <location>
        <begin position="191"/>
        <end position="236"/>
    </location>
</feature>
<dbReference type="FunFam" id="2.10.25.10:FF:000066">
    <property type="entry name" value="FAT atypical cadherin 4"/>
    <property type="match status" value="1"/>
</dbReference>
<dbReference type="InterPro" id="IPR018097">
    <property type="entry name" value="EGF_Ca-bd_CS"/>
</dbReference>
<feature type="disulfide bond" evidence="14">
    <location>
        <begin position="534"/>
        <end position="544"/>
    </location>
</feature>
<evidence type="ECO:0000256" key="8">
    <source>
        <dbReference type="ARBA" id="ARBA00022737"/>
    </source>
</evidence>
<evidence type="ECO:0000256" key="7">
    <source>
        <dbReference type="ARBA" id="ARBA00022729"/>
    </source>
</evidence>
<dbReference type="OMA" id="QNGHYRC"/>
<keyword evidence="9" id="KW-0221">Differentiation</keyword>
<feature type="disulfide bond" evidence="15">
    <location>
        <begin position="206"/>
        <end position="218"/>
    </location>
</feature>
<dbReference type="GO" id="GO:0060255">
    <property type="term" value="P:regulation of macromolecule metabolic process"/>
    <property type="evidence" value="ECO:0007669"/>
    <property type="project" value="UniProtKB-ARBA"/>
</dbReference>
<evidence type="ECO:0000259" key="19">
    <source>
        <dbReference type="PROSITE" id="PS51051"/>
    </source>
</evidence>
<dbReference type="FunFam" id="2.10.25.10:FF:000472">
    <property type="entry name" value="Uncharacterized protein, isoform A"/>
    <property type="match status" value="1"/>
</dbReference>
<comment type="caution">
    <text evidence="14">Lacks conserved residue(s) required for the propagation of feature annotation.</text>
</comment>
<keyword evidence="20" id="KW-1185">Reference proteome</keyword>
<dbReference type="FunFam" id="2.10.25.10:FF:000117">
    <property type="entry name" value="Delta-like protein"/>
    <property type="match status" value="1"/>
</dbReference>
<dbReference type="InterPro" id="IPR051355">
    <property type="entry name" value="Notch/Slit_guidance"/>
</dbReference>
<organism evidence="20 21">
    <name type="scientific">Acanthaster planci</name>
    <name type="common">Crown-of-thorns starfish</name>
    <dbReference type="NCBI Taxonomy" id="133434"/>
    <lineage>
        <taxon>Eukaryota</taxon>
        <taxon>Metazoa</taxon>
        <taxon>Echinodermata</taxon>
        <taxon>Eleutherozoa</taxon>
        <taxon>Asterozoa</taxon>
        <taxon>Asteroidea</taxon>
        <taxon>Valvatacea</taxon>
        <taxon>Valvatida</taxon>
        <taxon>Acanthasteridae</taxon>
        <taxon>Acanthaster</taxon>
    </lineage>
</organism>
<dbReference type="Proteomes" id="UP000694845">
    <property type="component" value="Unplaced"/>
</dbReference>
<feature type="transmembrane region" description="Helical" evidence="17">
    <location>
        <begin position="806"/>
        <end position="826"/>
    </location>
</feature>
<accession>A0A8B7ZXN5</accession>
<feature type="domain" description="EGF-like" evidence="18">
    <location>
        <begin position="276"/>
        <end position="312"/>
    </location>
</feature>
<dbReference type="PROSITE" id="PS51051">
    <property type="entry name" value="DSL"/>
    <property type="match status" value="1"/>
</dbReference>
<evidence type="ECO:0000256" key="3">
    <source>
        <dbReference type="ARBA" id="ARBA00022475"/>
    </source>
</evidence>
<dbReference type="RefSeq" id="XP_022108316.1">
    <property type="nucleotide sequence ID" value="XM_022252624.1"/>
</dbReference>
<dbReference type="Pfam" id="PF00008">
    <property type="entry name" value="EGF"/>
    <property type="match status" value="5"/>
</dbReference>
<dbReference type="GO" id="GO:0080090">
    <property type="term" value="P:regulation of primary metabolic process"/>
    <property type="evidence" value="ECO:0007669"/>
    <property type="project" value="UniProtKB-ARBA"/>
</dbReference>
<dbReference type="PROSITE" id="PS00010">
    <property type="entry name" value="ASX_HYDROXYL"/>
    <property type="match status" value="9"/>
</dbReference>
<dbReference type="SMART" id="SM00051">
    <property type="entry name" value="DSL"/>
    <property type="match status" value="1"/>
</dbReference>
<dbReference type="FunFam" id="2.10.25.10:FF:000309">
    <property type="entry name" value="Uncharacterized protein, isoform A"/>
    <property type="match status" value="1"/>
</dbReference>
<feature type="disulfide bond" evidence="14">
    <location>
        <begin position="416"/>
        <end position="425"/>
    </location>
</feature>
<keyword evidence="6 16" id="KW-0812">Transmembrane</keyword>
<dbReference type="GO" id="GO:0003002">
    <property type="term" value="P:regionalization"/>
    <property type="evidence" value="ECO:0007669"/>
    <property type="project" value="UniProtKB-ARBA"/>
</dbReference>
<dbReference type="PROSITE" id="PS01186">
    <property type="entry name" value="EGF_2"/>
    <property type="match status" value="8"/>
</dbReference>
<keyword evidence="10 16" id="KW-1133">Transmembrane helix</keyword>
<dbReference type="InterPro" id="IPR009030">
    <property type="entry name" value="Growth_fac_rcpt_cys_sf"/>
</dbReference>
<feature type="domain" description="EGF-like" evidence="18">
    <location>
        <begin position="428"/>
        <end position="464"/>
    </location>
</feature>
<dbReference type="Pfam" id="PF01414">
    <property type="entry name" value="DSL"/>
    <property type="match status" value="1"/>
</dbReference>
<feature type="domain" description="EGF-like" evidence="18">
    <location>
        <begin position="314"/>
        <end position="350"/>
    </location>
</feature>
<keyword evidence="12 14" id="KW-1015">Disulfide bond</keyword>
<name>A0A8B7ZXN5_ACAPL</name>
<dbReference type="InterPro" id="IPR001881">
    <property type="entry name" value="EGF-like_Ca-bd_dom"/>
</dbReference>
<keyword evidence="11 16" id="KW-0472">Membrane</keyword>
<evidence type="ECO:0000313" key="20">
    <source>
        <dbReference type="Proteomes" id="UP000694845"/>
    </source>
</evidence>
<dbReference type="FunFam" id="2.10.25.10:FF:000279">
    <property type="entry name" value="Neurogenic locus notch 1"/>
    <property type="match status" value="1"/>
</dbReference>
<sequence length="939" mass="103451">MVSGEHYNQQLLTAVELKPRMKLVLILTTLSQIFLLAQSTATVQFKFVSFKNDDHNDLNGGCCDDIIGGCDDFCDNYFLVCIDRDDTGSDGSSCDMARISTERIYEDNDDFNFPSTIPNGIANPHTMSVTSWPGGMQVFAHVWDLDPVGAHDEVDRARRTIDQPAARRSFSAVWQEYTLGQQTEFRFQVKVYCDDHYHGSDCSVQCVPTDDQNGHYRCDPVTGAKICYSGWEGPNCNLDYDECQSNPCVNGVCVNGANRFSCTCTNGWTGTNCDINVDECASMPCKNGGTCHDHVASFSCSCPPGYVYADQFCEYDDCASQPCQNGATCNDLIGHFQCVCLQGYFGDLCEVDIDYCINQTCANNGTCVDQLDGFHCLCEEGFEGVMCEVETDECTSNPCLHNGTCIDLIGKYQCTCEEGYEGTDCEQETDECLSFPCKNNATCEDELAGYHCHCSAGFEGDACENDMDECASFPCHANETCVDDINGFWCQRMNLCDSDPCLNNATCVNDYPGFICECTAGYDGKTCDDDINECASSPCLRGTCVDRLNGFSCLCPPGYSGYTCKSETDECNSSPCVNGLCWDLINSYVCNCTAGFKGVLCEDETDECSSSPCTYGTCVDDLNAYRCECDEFHTGRNCDAAIDDPCALTPCKNGKCETIDSAIDNNYNCICYNDFYGKNCDVDLKQHGAVVFVTGTLDSESEFASRLASLLQKLYSLRLWNTRNDERETMSVEVVRTEDYVKSVDSSLLTRVTFIAWTESGHLLDKVTIEGLIKGASPELIGEFGFDIYYGSAEPYTGKTWIGSNWYIFVVVLAVISFFAVGLLAYRRGYVVQIKDAFSERVRDRGQSALDPLDVAYSTRIFSEFPSSMHHQVNTVESINPAYISCSDEKDHAFMSGSSDEFLGATGGAHESTDNIYAEIPALKCEAAAKENPYSDVKT</sequence>
<keyword evidence="13" id="KW-0325">Glycoprotein</keyword>
<feature type="domain" description="EGF-like" evidence="18">
    <location>
        <begin position="352"/>
        <end position="388"/>
    </location>
</feature>
<evidence type="ECO:0000256" key="11">
    <source>
        <dbReference type="ARBA" id="ARBA00023136"/>
    </source>
</evidence>
<dbReference type="AlphaFoldDB" id="A0A8B7ZXN5"/>
<dbReference type="Gene3D" id="2.10.25.10">
    <property type="entry name" value="Laminin"/>
    <property type="match status" value="12"/>
</dbReference>
<feature type="disulfide bond" evidence="14">
    <location>
        <begin position="592"/>
        <end position="601"/>
    </location>
</feature>
<feature type="disulfide bond" evidence="14">
    <location>
        <begin position="378"/>
        <end position="387"/>
    </location>
</feature>
<dbReference type="SUPFAM" id="SSF57196">
    <property type="entry name" value="EGF/Laminin"/>
    <property type="match status" value="5"/>
</dbReference>
<dbReference type="GO" id="GO:0016324">
    <property type="term" value="C:apical plasma membrane"/>
    <property type="evidence" value="ECO:0007669"/>
    <property type="project" value="UniProtKB-SubCell"/>
</dbReference>
<dbReference type="Gene3D" id="2.60.40.3510">
    <property type="match status" value="1"/>
</dbReference>
<feature type="disulfide bond" evidence="14">
    <location>
        <begin position="518"/>
        <end position="527"/>
    </location>
</feature>
<dbReference type="FunFam" id="2.10.25.10:FF:000565">
    <property type="entry name" value="Predicted protein"/>
    <property type="match status" value="1"/>
</dbReference>
<feature type="disulfide bond" evidence="14">
    <location>
        <begin position="340"/>
        <end position="349"/>
    </location>
</feature>
<evidence type="ECO:0000256" key="13">
    <source>
        <dbReference type="ARBA" id="ARBA00023180"/>
    </source>
</evidence>
<dbReference type="Gene3D" id="2.10.25.140">
    <property type="match status" value="1"/>
</dbReference>
<feature type="domain" description="EGF-like" evidence="18">
    <location>
        <begin position="604"/>
        <end position="639"/>
    </location>
</feature>
<proteinExistence type="predicted"/>
<dbReference type="GeneID" id="110988793"/>
<feature type="disulfide bond" evidence="14">
    <location>
        <begin position="646"/>
        <end position="656"/>
    </location>
</feature>
<dbReference type="SMART" id="SM00181">
    <property type="entry name" value="EGF"/>
    <property type="match status" value="11"/>
</dbReference>
<dbReference type="PROSITE" id="PS01187">
    <property type="entry name" value="EGF_CA"/>
    <property type="match status" value="4"/>
</dbReference>
<dbReference type="Pfam" id="PF12661">
    <property type="entry name" value="hEGF"/>
    <property type="match status" value="4"/>
</dbReference>
<evidence type="ECO:0000256" key="5">
    <source>
        <dbReference type="ARBA" id="ARBA00022553"/>
    </source>
</evidence>
<dbReference type="InterPro" id="IPR000742">
    <property type="entry name" value="EGF"/>
</dbReference>
<feature type="domain" description="EGF-like" evidence="18">
    <location>
        <begin position="642"/>
        <end position="681"/>
    </location>
</feature>
<dbReference type="CDD" id="cd00054">
    <property type="entry name" value="EGF_CA"/>
    <property type="match status" value="10"/>
</dbReference>
<dbReference type="GO" id="GO:0009967">
    <property type="term" value="P:positive regulation of signal transduction"/>
    <property type="evidence" value="ECO:0007669"/>
    <property type="project" value="UniProtKB-ARBA"/>
</dbReference>
<dbReference type="SMART" id="SM00179">
    <property type="entry name" value="EGF_CA"/>
    <property type="match status" value="11"/>
</dbReference>
<evidence type="ECO:0000256" key="16">
    <source>
        <dbReference type="RuleBase" id="RU280815"/>
    </source>
</evidence>
<dbReference type="PROSITE" id="PS00022">
    <property type="entry name" value="EGF_1"/>
    <property type="match status" value="10"/>
</dbReference>
<feature type="disulfide bond" evidence="14">
    <location>
        <begin position="671"/>
        <end position="680"/>
    </location>
</feature>
<feature type="domain" description="EGF-like" evidence="18">
    <location>
        <begin position="390"/>
        <end position="426"/>
    </location>
</feature>
<dbReference type="GO" id="GO:0007411">
    <property type="term" value="P:axon guidance"/>
    <property type="evidence" value="ECO:0007669"/>
    <property type="project" value="TreeGrafter"/>
</dbReference>
<evidence type="ECO:0000259" key="18">
    <source>
        <dbReference type="PROSITE" id="PS50026"/>
    </source>
</evidence>
<evidence type="ECO:0000256" key="2">
    <source>
        <dbReference type="ARBA" id="ARBA00022473"/>
    </source>
</evidence>
<dbReference type="SUPFAM" id="SSF57184">
    <property type="entry name" value="Growth factor receptor domain"/>
    <property type="match status" value="2"/>
</dbReference>
<reference evidence="21" key="1">
    <citation type="submission" date="2025-08" db="UniProtKB">
        <authorList>
            <consortium name="RefSeq"/>
        </authorList>
    </citation>
    <scope>IDENTIFICATION</scope>
</reference>
<dbReference type="InterPro" id="IPR013032">
    <property type="entry name" value="EGF-like_CS"/>
</dbReference>
<evidence type="ECO:0000256" key="6">
    <source>
        <dbReference type="ARBA" id="ARBA00022692"/>
    </source>
</evidence>
<evidence type="ECO:0000256" key="12">
    <source>
        <dbReference type="ARBA" id="ARBA00023157"/>
    </source>
</evidence>
<dbReference type="InterPro" id="IPR001774">
    <property type="entry name" value="DSL"/>
</dbReference>
<feature type="disulfide bond" evidence="14">
    <location>
        <begin position="454"/>
        <end position="463"/>
    </location>
</feature>
<evidence type="ECO:0000256" key="15">
    <source>
        <dbReference type="PROSITE-ProRule" id="PRU00377"/>
    </source>
</evidence>
<dbReference type="GO" id="GO:0051241">
    <property type="term" value="P:negative regulation of multicellular organismal process"/>
    <property type="evidence" value="ECO:0007669"/>
    <property type="project" value="UniProtKB-ARBA"/>
</dbReference>
<keyword evidence="4 14" id="KW-0245">EGF-like domain</keyword>
<keyword evidence="2 16" id="KW-0217">Developmental protein</keyword>
<keyword evidence="3" id="KW-1003">Cell membrane</keyword>
<feature type="disulfide bond" evidence="14">
    <location>
        <begin position="264"/>
        <end position="273"/>
    </location>
</feature>
<evidence type="ECO:0000256" key="10">
    <source>
        <dbReference type="ARBA" id="ARBA00022989"/>
    </source>
</evidence>
<dbReference type="PROSITE" id="PS50026">
    <property type="entry name" value="EGF_3"/>
    <property type="match status" value="12"/>
</dbReference>
<dbReference type="PRINTS" id="PR00010">
    <property type="entry name" value="EGFBLOOD"/>
</dbReference>
<protein>
    <recommendedName>
        <fullName evidence="16">Delta-like protein</fullName>
    </recommendedName>
</protein>
<feature type="domain" description="EGF-like" evidence="18">
    <location>
        <begin position="492"/>
        <end position="528"/>
    </location>
</feature>
<feature type="disulfide bond" evidence="14">
    <location>
        <begin position="571"/>
        <end position="581"/>
    </location>
</feature>
<feature type="disulfide bond" evidence="15">
    <location>
        <begin position="227"/>
        <end position="236"/>
    </location>
</feature>
<feature type="domain" description="EGF-like" evidence="18">
    <location>
        <begin position="567"/>
        <end position="602"/>
    </location>
</feature>
<dbReference type="FunFam" id="2.10.25.140:FF:000001">
    <property type="entry name" value="Delta-like protein"/>
    <property type="match status" value="1"/>
</dbReference>
<evidence type="ECO:0000313" key="21">
    <source>
        <dbReference type="RefSeq" id="XP_022108316.1"/>
    </source>
</evidence>
<feature type="domain" description="EGF-like" evidence="18">
    <location>
        <begin position="239"/>
        <end position="274"/>
    </location>
</feature>
<keyword evidence="5" id="KW-0597">Phosphoprotein</keyword>
<dbReference type="InterPro" id="IPR000152">
    <property type="entry name" value="EGF-type_Asp/Asn_hydroxyl_site"/>
</dbReference>
<evidence type="ECO:0000256" key="17">
    <source>
        <dbReference type="SAM" id="Phobius"/>
    </source>
</evidence>
<keyword evidence="8 16" id="KW-0677">Repeat</keyword>
<evidence type="ECO:0000256" key="1">
    <source>
        <dbReference type="ARBA" id="ARBA00004247"/>
    </source>
</evidence>
<dbReference type="FunFam" id="2.10.25.10:FF:000109">
    <property type="entry name" value="Notch homolog 4, [Drosophila]"/>
    <property type="match status" value="1"/>
</dbReference>
<comment type="subcellular location">
    <subcellularLocation>
        <location evidence="1">Apical cell membrane</location>
        <topology evidence="1">Single-pass type I membrane protein</topology>
    </subcellularLocation>
    <subcellularLocation>
        <location evidence="16">Membrane</location>
        <topology evidence="16">Single-pass type I membrane protein</topology>
    </subcellularLocation>
</comment>
<feature type="disulfide bond" evidence="14">
    <location>
        <begin position="629"/>
        <end position="638"/>
    </location>
</feature>
<dbReference type="FunFam" id="2.10.25.10:FF:000031">
    <property type="entry name" value="neurogenic locus notch homolog protein 3"/>
    <property type="match status" value="1"/>
</dbReference>
<feature type="disulfide bond" evidence="14">
    <location>
        <begin position="243"/>
        <end position="253"/>
    </location>
</feature>